<proteinExistence type="predicted"/>
<keyword evidence="3" id="KW-1185">Reference proteome</keyword>
<dbReference type="PANTHER" id="PTHR37234:SF1">
    <property type="entry name" value="OS03G0319200 PROTEIN"/>
    <property type="match status" value="1"/>
</dbReference>
<evidence type="ECO:0000313" key="3">
    <source>
        <dbReference type="Proteomes" id="UP001642360"/>
    </source>
</evidence>
<dbReference type="EMBL" id="CAUOFW020004591">
    <property type="protein sequence ID" value="CAK9166340.1"/>
    <property type="molecule type" value="Genomic_DNA"/>
</dbReference>
<protein>
    <submittedName>
        <fullName evidence="2">Uncharacterized protein</fullName>
    </submittedName>
</protein>
<feature type="region of interest" description="Disordered" evidence="1">
    <location>
        <begin position="52"/>
        <end position="108"/>
    </location>
</feature>
<evidence type="ECO:0000313" key="2">
    <source>
        <dbReference type="EMBL" id="CAK9166340.1"/>
    </source>
</evidence>
<dbReference type="Proteomes" id="UP001642360">
    <property type="component" value="Unassembled WGS sequence"/>
</dbReference>
<feature type="compositionally biased region" description="Basic and acidic residues" evidence="1">
    <location>
        <begin position="13"/>
        <end position="24"/>
    </location>
</feature>
<dbReference type="AlphaFoldDB" id="A0ABC8TAA5"/>
<gene>
    <name evidence="2" type="ORF">ILEXP_LOCUS35558</name>
</gene>
<feature type="region of interest" description="Disordered" evidence="1">
    <location>
        <begin position="1"/>
        <end position="24"/>
    </location>
</feature>
<reference evidence="2 3" key="1">
    <citation type="submission" date="2024-02" db="EMBL/GenBank/DDBJ databases">
        <authorList>
            <person name="Vignale AGUSTIN F."/>
            <person name="Sosa J E."/>
            <person name="Modenutti C."/>
        </authorList>
    </citation>
    <scope>NUCLEOTIDE SEQUENCE [LARGE SCALE GENOMIC DNA]</scope>
</reference>
<accession>A0ABC8TAA5</accession>
<evidence type="ECO:0000256" key="1">
    <source>
        <dbReference type="SAM" id="MobiDB-lite"/>
    </source>
</evidence>
<feature type="region of interest" description="Disordered" evidence="1">
    <location>
        <begin position="232"/>
        <end position="251"/>
    </location>
</feature>
<feature type="compositionally biased region" description="Basic and acidic residues" evidence="1">
    <location>
        <begin position="69"/>
        <end position="87"/>
    </location>
</feature>
<sequence>MLKRQETLLSSSSRRETPQLDTHHDKAIGCMSGIFKLVSKYQHRRKFLTFGRKPEKHAVSSPSNAKSSSTEEQKNNEDKNRDIRRFSCDVPRSPTLPPDIRRLNSVNSPENFKPPPAILARLIGLDENPVRLPVVEPVAEKRRQLLGALEKCDEDLKALKKIIETVQSADQPFRNQPAMKRFNVESGARPVTVKTYMSRKDDEMKMRTVNRRHMECQSDQISSVSLLQDFNPSSLSSCSRVHTAGLSPPYP</sequence>
<dbReference type="PANTHER" id="PTHR37234">
    <property type="entry name" value="OS03G0319200 PROTEIN"/>
    <property type="match status" value="1"/>
</dbReference>
<comment type="caution">
    <text evidence="2">The sequence shown here is derived from an EMBL/GenBank/DDBJ whole genome shotgun (WGS) entry which is preliminary data.</text>
</comment>
<name>A0ABC8TAA5_9AQUA</name>
<organism evidence="2 3">
    <name type="scientific">Ilex paraguariensis</name>
    <name type="common">yerba mate</name>
    <dbReference type="NCBI Taxonomy" id="185542"/>
    <lineage>
        <taxon>Eukaryota</taxon>
        <taxon>Viridiplantae</taxon>
        <taxon>Streptophyta</taxon>
        <taxon>Embryophyta</taxon>
        <taxon>Tracheophyta</taxon>
        <taxon>Spermatophyta</taxon>
        <taxon>Magnoliopsida</taxon>
        <taxon>eudicotyledons</taxon>
        <taxon>Gunneridae</taxon>
        <taxon>Pentapetalae</taxon>
        <taxon>asterids</taxon>
        <taxon>campanulids</taxon>
        <taxon>Aquifoliales</taxon>
        <taxon>Aquifoliaceae</taxon>
        <taxon>Ilex</taxon>
    </lineage>
</organism>